<dbReference type="CDD" id="cd03237">
    <property type="entry name" value="ABC_RNaseL_inhibitor_domain2"/>
    <property type="match status" value="1"/>
</dbReference>
<dbReference type="InterPro" id="IPR007209">
    <property type="entry name" value="RNaseL-inhib-like_metal-bd_dom"/>
</dbReference>
<dbReference type="AlphaFoldDB" id="A0A0A7AS63"/>
<comment type="similarity">
    <text evidence="3">Belongs to the ABC transporter superfamily. ABCE family.</text>
</comment>
<reference evidence="6" key="1">
    <citation type="submission" date="2013-11" db="EMBL/GenBank/DDBJ databases">
        <title>The ABC transporter gene family of the intertidal copepod, Tigriopus japonicus.</title>
        <authorList>
            <person name="Rhee J.-S."/>
            <person name="Kim B.-M."/>
            <person name="Jeong C.-B."/>
            <person name="Lee J.-S."/>
        </authorList>
    </citation>
    <scope>NUCLEOTIDE SEQUENCE</scope>
</reference>
<dbReference type="PANTHER" id="PTHR19248">
    <property type="entry name" value="ATP-BINDING TRANSPORT PROTEIN-RELATED"/>
    <property type="match status" value="1"/>
</dbReference>
<keyword evidence="2 6" id="KW-0067">ATP-binding</keyword>
<evidence type="ECO:0000259" key="4">
    <source>
        <dbReference type="PROSITE" id="PS50893"/>
    </source>
</evidence>
<dbReference type="SUPFAM" id="SSF52540">
    <property type="entry name" value="P-loop containing nucleoside triphosphate hydrolases"/>
    <property type="match status" value="2"/>
</dbReference>
<name>A0A0A7AS63_TIGJA</name>
<sequence>MPPKSKRKEADEGDTLTRIAIVNNDRCKPKRCRQECKKSCPVVRMGKLCIEVTPNSKIANISEELCIGCGICVKKCPFDAINIINLPSNLEKETTHRYSANSFKLHRLPVPRPGVVLGLVGTNGIGKSTALKILAGKQKPNLGQYSDPPDWTEILAYFRGSELQNYFTKLLEDDLKPVLKPQYVDQIPRAVKGSVQSLLDKKDEMKNQDEICQVLDLTRVKTRNVDELSGGELQRFAIALVCIQKADIFMFDEPSSYLDVKQRLNAARAIRNLMLPQTYVIVVEHDLAVLDYLSDYVCCLYGVPGAYGVVTLPSSVREGINIFLDGFIPTENLRFRVESLVFKVSETATGEDVKRMTRYDYPLMIKTMGSFKLEVEAGQFSDSEILVMLGENGTGKTTFIRMLAGKLEPDSGSGEVPQLNISYKPQKISPKSEGTVRQLMHKKINEAYIHPQFVSDVMKPMRIDEIFDQEVQNLSGGELQRVAMALCLGKPADVYLIDEPSAYLDSEQRLVAAKVIKRFILHAKKTGFIVEHDFIMATYLADRVIVFEGVPSVNTKACSPQSLLTGMNKFLQQLEITFRRDPNNYRPRINKLNSQNDTMQKSSGNYFFLED</sequence>
<protein>
    <submittedName>
        <fullName evidence="6">ATP-binding cassette transporter sub-family E member 1</fullName>
    </submittedName>
</protein>
<dbReference type="InterPro" id="IPR017871">
    <property type="entry name" value="ABC_transporter-like_CS"/>
</dbReference>
<dbReference type="CDD" id="cd03236">
    <property type="entry name" value="ABC_RNaseL_inhibitor_domain1"/>
    <property type="match status" value="1"/>
</dbReference>
<dbReference type="InterPro" id="IPR017896">
    <property type="entry name" value="4Fe4S_Fe-S-bd"/>
</dbReference>
<dbReference type="Gene3D" id="3.40.50.300">
    <property type="entry name" value="P-loop containing nucleotide triphosphate hydrolases"/>
    <property type="match status" value="2"/>
</dbReference>
<dbReference type="GO" id="GO:0060255">
    <property type="term" value="P:regulation of macromolecule metabolic process"/>
    <property type="evidence" value="ECO:0007669"/>
    <property type="project" value="UniProtKB-ARBA"/>
</dbReference>
<proteinExistence type="evidence at transcript level"/>
<dbReference type="FunFam" id="3.40.50.300:FF:000152">
    <property type="entry name" value="ATP-binding cassette, sub-family E, member 1"/>
    <property type="match status" value="1"/>
</dbReference>
<evidence type="ECO:0000313" key="6">
    <source>
        <dbReference type="EMBL" id="AHK05659.1"/>
    </source>
</evidence>
<keyword evidence="1" id="KW-0547">Nucleotide-binding</keyword>
<dbReference type="GO" id="GO:0005737">
    <property type="term" value="C:cytoplasm"/>
    <property type="evidence" value="ECO:0007669"/>
    <property type="project" value="UniProtKB-ARBA"/>
</dbReference>
<organism evidence="6">
    <name type="scientific">Tigriopus japonicus</name>
    <name type="common">Copepod</name>
    <dbReference type="NCBI Taxonomy" id="158387"/>
    <lineage>
        <taxon>Eukaryota</taxon>
        <taxon>Metazoa</taxon>
        <taxon>Ecdysozoa</taxon>
        <taxon>Arthropoda</taxon>
        <taxon>Crustacea</taxon>
        <taxon>Multicrustacea</taxon>
        <taxon>Hexanauplia</taxon>
        <taxon>Copepoda</taxon>
        <taxon>Harpacticoida</taxon>
        <taxon>Harpacticidae</taxon>
        <taxon>Tigriopus</taxon>
    </lineage>
</organism>
<dbReference type="SMART" id="SM00382">
    <property type="entry name" value="AAA"/>
    <property type="match status" value="2"/>
</dbReference>
<dbReference type="FunFam" id="3.40.50.300:FF:000144">
    <property type="entry name" value="ATP-binding cassette sub-family E member 1"/>
    <property type="match status" value="1"/>
</dbReference>
<dbReference type="GO" id="GO:0016887">
    <property type="term" value="F:ATP hydrolysis activity"/>
    <property type="evidence" value="ECO:0007669"/>
    <property type="project" value="InterPro"/>
</dbReference>
<dbReference type="InterPro" id="IPR003593">
    <property type="entry name" value="AAA+_ATPase"/>
</dbReference>
<dbReference type="PROSITE" id="PS51379">
    <property type="entry name" value="4FE4S_FER_2"/>
    <property type="match status" value="1"/>
</dbReference>
<feature type="domain" description="ABC transporter" evidence="4">
    <location>
        <begin position="348"/>
        <end position="574"/>
    </location>
</feature>
<feature type="domain" description="4Fe-4S ferredoxin-type" evidence="5">
    <location>
        <begin position="57"/>
        <end position="86"/>
    </location>
</feature>
<dbReference type="Pfam" id="PF00037">
    <property type="entry name" value="Fer4"/>
    <property type="match status" value="1"/>
</dbReference>
<dbReference type="InterPro" id="IPR013283">
    <property type="entry name" value="RLI1"/>
</dbReference>
<dbReference type="Pfam" id="PF04068">
    <property type="entry name" value="Fer4_RLI"/>
    <property type="match status" value="1"/>
</dbReference>
<evidence type="ECO:0000259" key="5">
    <source>
        <dbReference type="PROSITE" id="PS51379"/>
    </source>
</evidence>
<feature type="domain" description="ABC transporter" evidence="4">
    <location>
        <begin position="90"/>
        <end position="326"/>
    </location>
</feature>
<dbReference type="GO" id="GO:0006412">
    <property type="term" value="P:translation"/>
    <property type="evidence" value="ECO:0007669"/>
    <property type="project" value="UniProtKB-ARBA"/>
</dbReference>
<dbReference type="EMBL" id="KF906294">
    <property type="protein sequence ID" value="AHK05659.1"/>
    <property type="molecule type" value="mRNA"/>
</dbReference>
<evidence type="ECO:0000256" key="3">
    <source>
        <dbReference type="ARBA" id="ARBA00061689"/>
    </source>
</evidence>
<dbReference type="PROSITE" id="PS50893">
    <property type="entry name" value="ABC_TRANSPORTER_2"/>
    <property type="match status" value="2"/>
</dbReference>
<dbReference type="InterPro" id="IPR027417">
    <property type="entry name" value="P-loop_NTPase"/>
</dbReference>
<dbReference type="NCBIfam" id="NF009945">
    <property type="entry name" value="PRK13409.1"/>
    <property type="match status" value="1"/>
</dbReference>
<dbReference type="SUPFAM" id="SSF54862">
    <property type="entry name" value="4Fe-4S ferredoxins"/>
    <property type="match status" value="1"/>
</dbReference>
<dbReference type="InterPro" id="IPR017900">
    <property type="entry name" value="4Fe4S_Fe_S_CS"/>
</dbReference>
<accession>A0A0A7AS63</accession>
<evidence type="ECO:0000256" key="2">
    <source>
        <dbReference type="ARBA" id="ARBA00022840"/>
    </source>
</evidence>
<dbReference type="GO" id="GO:0005524">
    <property type="term" value="F:ATP binding"/>
    <property type="evidence" value="ECO:0007669"/>
    <property type="project" value="UniProtKB-KW"/>
</dbReference>
<dbReference type="PROSITE" id="PS00211">
    <property type="entry name" value="ABC_TRANSPORTER_1"/>
    <property type="match status" value="1"/>
</dbReference>
<dbReference type="PROSITE" id="PS00198">
    <property type="entry name" value="4FE4S_FER_1"/>
    <property type="match status" value="1"/>
</dbReference>
<dbReference type="InterPro" id="IPR034348">
    <property type="entry name" value="RLI_dom_1"/>
</dbReference>
<dbReference type="InterPro" id="IPR003439">
    <property type="entry name" value="ABC_transporter-like_ATP-bd"/>
</dbReference>
<dbReference type="PRINTS" id="PR01868">
    <property type="entry name" value="ABCEFAMILY"/>
</dbReference>
<evidence type="ECO:0000256" key="1">
    <source>
        <dbReference type="ARBA" id="ARBA00022741"/>
    </source>
</evidence>
<dbReference type="Pfam" id="PF00005">
    <property type="entry name" value="ABC_tran"/>
    <property type="match status" value="2"/>
</dbReference>